<proteinExistence type="predicted"/>
<sequence length="96" mass="10886">MAQKCGFLKTLSFCTSIVSSYHMFDGRFRSFSCDSLCGVCSSLQQTKNIRYSMTDSEVSRATYSLCGLYSSLRQIQSKNEAHYNVLQGRRVLRGMN</sequence>
<keyword evidence="2" id="KW-1185">Reference proteome</keyword>
<organism evidence="1 2">
    <name type="scientific">Sphenostylis stenocarpa</name>
    <dbReference type="NCBI Taxonomy" id="92480"/>
    <lineage>
        <taxon>Eukaryota</taxon>
        <taxon>Viridiplantae</taxon>
        <taxon>Streptophyta</taxon>
        <taxon>Embryophyta</taxon>
        <taxon>Tracheophyta</taxon>
        <taxon>Spermatophyta</taxon>
        <taxon>Magnoliopsida</taxon>
        <taxon>eudicotyledons</taxon>
        <taxon>Gunneridae</taxon>
        <taxon>Pentapetalae</taxon>
        <taxon>rosids</taxon>
        <taxon>fabids</taxon>
        <taxon>Fabales</taxon>
        <taxon>Fabaceae</taxon>
        <taxon>Papilionoideae</taxon>
        <taxon>50 kb inversion clade</taxon>
        <taxon>NPAAA clade</taxon>
        <taxon>indigoferoid/millettioid clade</taxon>
        <taxon>Phaseoleae</taxon>
        <taxon>Sphenostylis</taxon>
    </lineage>
</organism>
<reference evidence="1" key="1">
    <citation type="submission" date="2023-10" db="EMBL/GenBank/DDBJ databases">
        <authorList>
            <person name="Domelevo Entfellner J.-B."/>
        </authorList>
    </citation>
    <scope>NUCLEOTIDE SEQUENCE</scope>
</reference>
<evidence type="ECO:0000313" key="2">
    <source>
        <dbReference type="Proteomes" id="UP001189624"/>
    </source>
</evidence>
<name>A0AA86T6R1_9FABA</name>
<dbReference type="EMBL" id="OY731401">
    <property type="protein sequence ID" value="CAJ1952940.1"/>
    <property type="molecule type" value="Genomic_DNA"/>
</dbReference>
<dbReference type="Gramene" id="rna-AYBTSS11_LOCUS15563">
    <property type="protein sequence ID" value="CAJ1952940.1"/>
    <property type="gene ID" value="gene-AYBTSS11_LOCUS15563"/>
</dbReference>
<dbReference type="Proteomes" id="UP001189624">
    <property type="component" value="Chromosome 4"/>
</dbReference>
<accession>A0AA86T6R1</accession>
<evidence type="ECO:0000313" key="1">
    <source>
        <dbReference type="EMBL" id="CAJ1952940.1"/>
    </source>
</evidence>
<dbReference type="AlphaFoldDB" id="A0AA86T6R1"/>
<protein>
    <submittedName>
        <fullName evidence="1">Uncharacterized protein</fullName>
    </submittedName>
</protein>
<gene>
    <name evidence="1" type="ORF">AYBTSS11_LOCUS15563</name>
</gene>